<name>A0A2N3KY62_9PROT</name>
<dbReference type="Proteomes" id="UP000233597">
    <property type="component" value="Unassembled WGS sequence"/>
</dbReference>
<evidence type="ECO:0000313" key="2">
    <source>
        <dbReference type="Proteomes" id="UP000233597"/>
    </source>
</evidence>
<accession>A0A2N3KY62</accession>
<organism evidence="1 2">
    <name type="scientific">Thalassospira marina</name>
    <dbReference type="NCBI Taxonomy" id="2048283"/>
    <lineage>
        <taxon>Bacteria</taxon>
        <taxon>Pseudomonadati</taxon>
        <taxon>Pseudomonadota</taxon>
        <taxon>Alphaproteobacteria</taxon>
        <taxon>Rhodospirillales</taxon>
        <taxon>Thalassospiraceae</taxon>
        <taxon>Thalassospira</taxon>
    </lineage>
</organism>
<gene>
    <name evidence="1" type="ORF">COO20_04450</name>
</gene>
<evidence type="ECO:0000313" key="1">
    <source>
        <dbReference type="EMBL" id="PKR55427.1"/>
    </source>
</evidence>
<dbReference type="RefSeq" id="WP_101264476.1">
    <property type="nucleotide sequence ID" value="NZ_NWTK01000002.1"/>
</dbReference>
<proteinExistence type="predicted"/>
<dbReference type="EMBL" id="NWTK01000002">
    <property type="protein sequence ID" value="PKR55427.1"/>
    <property type="molecule type" value="Genomic_DNA"/>
</dbReference>
<reference evidence="1 2" key="1">
    <citation type="submission" date="2017-09" db="EMBL/GenBank/DDBJ databases">
        <title>Biodiversity and function of Thalassospira species in the particle-attached aromatic-hydrocarbon-degrading consortia from the surface seawater of the South China Sea.</title>
        <authorList>
            <person name="Dong C."/>
            <person name="Liu R."/>
            <person name="Shao Z."/>
        </authorList>
    </citation>
    <scope>NUCLEOTIDE SEQUENCE [LARGE SCALE GENOMIC DNA]</scope>
    <source>
        <strain evidence="1 2">CSC1P2</strain>
    </source>
</reference>
<comment type="caution">
    <text evidence="1">The sequence shown here is derived from an EMBL/GenBank/DDBJ whole genome shotgun (WGS) entry which is preliminary data.</text>
</comment>
<sequence>MARDVDGVEIHPGDLVTHIKGEFTATERVKEVGRASVTIDWASTRIPVFASGLVRVVKQ</sequence>
<protein>
    <submittedName>
        <fullName evidence="1">Uncharacterized protein</fullName>
    </submittedName>
</protein>
<dbReference type="AlphaFoldDB" id="A0A2N3KY62"/>